<dbReference type="EMBL" id="CACRXK020014154">
    <property type="protein sequence ID" value="CAB4026363.1"/>
    <property type="molecule type" value="Genomic_DNA"/>
</dbReference>
<proteinExistence type="predicted"/>
<dbReference type="Proteomes" id="UP001152795">
    <property type="component" value="Unassembled WGS sequence"/>
</dbReference>
<comment type="caution">
    <text evidence="2">The sequence shown here is derived from an EMBL/GenBank/DDBJ whole genome shotgun (WGS) entry which is preliminary data.</text>
</comment>
<accession>A0A6S7KDS7</accession>
<reference evidence="2" key="1">
    <citation type="submission" date="2020-04" db="EMBL/GenBank/DDBJ databases">
        <authorList>
            <person name="Alioto T."/>
            <person name="Alioto T."/>
            <person name="Gomez Garrido J."/>
        </authorList>
    </citation>
    <scope>NUCLEOTIDE SEQUENCE</scope>
    <source>
        <strain evidence="2">A484AB</strain>
    </source>
</reference>
<feature type="compositionally biased region" description="Acidic residues" evidence="1">
    <location>
        <begin position="116"/>
        <end position="131"/>
    </location>
</feature>
<dbReference type="AlphaFoldDB" id="A0A6S7KDS7"/>
<protein>
    <submittedName>
        <fullName evidence="2">Uncharacterized protein</fullName>
    </submittedName>
</protein>
<keyword evidence="3" id="KW-1185">Reference proteome</keyword>
<feature type="region of interest" description="Disordered" evidence="1">
    <location>
        <begin position="109"/>
        <end position="131"/>
    </location>
</feature>
<evidence type="ECO:0000313" key="3">
    <source>
        <dbReference type="Proteomes" id="UP001152795"/>
    </source>
</evidence>
<gene>
    <name evidence="2" type="ORF">PACLA_8A074899</name>
</gene>
<sequence length="186" mass="21420">MAGMSSKRCVDEQLKNWTAEELKAQGVGIYPEREYACEQCRGVAIFDDHHDALCDLTPEQFAKLRVMAEDDDDDDERGERLKNYKENYAETMTPLEYWLYCREQEGKGDFTPTTFADDDEEDDDDDDDDDEEVEVVATEKKTWFYPNSEGLYYCDICGNDPDQPCEHTSPPCEDLGHLFGSNCKTQ</sequence>
<name>A0A6S7KDS7_PARCT</name>
<evidence type="ECO:0000256" key="1">
    <source>
        <dbReference type="SAM" id="MobiDB-lite"/>
    </source>
</evidence>
<organism evidence="2 3">
    <name type="scientific">Paramuricea clavata</name>
    <name type="common">Red gorgonian</name>
    <name type="synonym">Violescent sea-whip</name>
    <dbReference type="NCBI Taxonomy" id="317549"/>
    <lineage>
        <taxon>Eukaryota</taxon>
        <taxon>Metazoa</taxon>
        <taxon>Cnidaria</taxon>
        <taxon>Anthozoa</taxon>
        <taxon>Octocorallia</taxon>
        <taxon>Malacalcyonacea</taxon>
        <taxon>Plexauridae</taxon>
        <taxon>Paramuricea</taxon>
    </lineage>
</organism>
<evidence type="ECO:0000313" key="2">
    <source>
        <dbReference type="EMBL" id="CAB4026363.1"/>
    </source>
</evidence>